<evidence type="ECO:0000256" key="4">
    <source>
        <dbReference type="SAM" id="MobiDB-lite"/>
    </source>
</evidence>
<comment type="subcellular location">
    <subcellularLocation>
        <location evidence="1">Cell outer membrane</location>
    </subcellularLocation>
</comment>
<feature type="signal peptide" evidence="5">
    <location>
        <begin position="1"/>
        <end position="19"/>
    </location>
</feature>
<dbReference type="InterPro" id="IPR012910">
    <property type="entry name" value="Plug_dom"/>
</dbReference>
<keyword evidence="5" id="KW-0732">Signal</keyword>
<dbReference type="Gene3D" id="2.170.130.10">
    <property type="entry name" value="TonB-dependent receptor, plug domain"/>
    <property type="match status" value="1"/>
</dbReference>
<feature type="domain" description="Outer membrane protein beta-barrel" evidence="7">
    <location>
        <begin position="432"/>
        <end position="815"/>
    </location>
</feature>
<evidence type="ECO:0000313" key="8">
    <source>
        <dbReference type="EMBL" id="MBW7467294.1"/>
    </source>
</evidence>
<dbReference type="SUPFAM" id="SSF56935">
    <property type="entry name" value="Porins"/>
    <property type="match status" value="1"/>
</dbReference>
<feature type="chain" id="PRO_5045561911" evidence="5">
    <location>
        <begin position="20"/>
        <end position="936"/>
    </location>
</feature>
<name>A0ABS7CTW4_9BACT</name>
<evidence type="ECO:0000259" key="6">
    <source>
        <dbReference type="Pfam" id="PF07715"/>
    </source>
</evidence>
<proteinExistence type="predicted"/>
<dbReference type="Gene3D" id="2.40.170.20">
    <property type="entry name" value="TonB-dependent receptor, beta-barrel domain"/>
    <property type="match status" value="1"/>
</dbReference>
<keyword evidence="2" id="KW-0472">Membrane</keyword>
<feature type="compositionally biased region" description="Gly residues" evidence="4">
    <location>
        <begin position="927"/>
        <end position="936"/>
    </location>
</feature>
<dbReference type="RefSeq" id="WP_219877177.1">
    <property type="nucleotide sequence ID" value="NZ_JAHYXK010000006.1"/>
</dbReference>
<evidence type="ECO:0000313" key="9">
    <source>
        <dbReference type="Proteomes" id="UP000813018"/>
    </source>
</evidence>
<keyword evidence="3" id="KW-0998">Cell outer membrane</keyword>
<comment type="caution">
    <text evidence="8">The sequence shown here is derived from an EMBL/GenBank/DDBJ whole genome shotgun (WGS) entry which is preliminary data.</text>
</comment>
<dbReference type="InterPro" id="IPR037066">
    <property type="entry name" value="Plug_dom_sf"/>
</dbReference>
<dbReference type="Pfam" id="PF07715">
    <property type="entry name" value="Plug"/>
    <property type="match status" value="1"/>
</dbReference>
<keyword evidence="9" id="KW-1185">Reference proteome</keyword>
<feature type="region of interest" description="Disordered" evidence="4">
    <location>
        <begin position="913"/>
        <end position="936"/>
    </location>
</feature>
<dbReference type="Pfam" id="PF13715">
    <property type="entry name" value="CarbopepD_reg_2"/>
    <property type="match status" value="1"/>
</dbReference>
<dbReference type="Proteomes" id="UP000813018">
    <property type="component" value="Unassembled WGS sequence"/>
</dbReference>
<dbReference type="EMBL" id="JAHYXK010000006">
    <property type="protein sequence ID" value="MBW7467294.1"/>
    <property type="molecule type" value="Genomic_DNA"/>
</dbReference>
<dbReference type="InterPro" id="IPR041700">
    <property type="entry name" value="OMP_b-brl_3"/>
</dbReference>
<accession>A0ABS7CTW4</accession>
<dbReference type="InterPro" id="IPR013783">
    <property type="entry name" value="Ig-like_fold"/>
</dbReference>
<dbReference type="InterPro" id="IPR008969">
    <property type="entry name" value="CarboxyPept-like_regulatory"/>
</dbReference>
<sequence>MKRILLILLLIVSTINAYAQSVAVYGTVQSGTDKTALPGANVVLKKTTDASVTATVTDAEGRFRFERIASGEYTVEINYIGFDKFSRAIQVQSTPLNLGQLLLKDGSTALKEVQVVGRAPLGEQKGDTTQFNAKAFKTAPDASAEDLVTKMPGVTIQEGRIQAQGEDVRQVMIDGKRVTGDDVSSAIRNISADMIESVEVFDAQSDRAAFSGFEDGNRLKTLNFRTKKEARIGYTGKASAGYGTDDRFMVGAIVNYFNNNRRITVSGLTNNINMSDFSIGETPGGGMRGRRMWGGGSPNGIINTNNFSLSYNDMWGKKMEVSGNYNYSNRETVNNQYRFQDYFATDLNREYTERSTNNNADESHRFNFRLQYNMNQNNRFLITPSLTIQNNNTLRNSTAFLTSNQGTESESVERNNNEIGSLNFRNNILYSHRFGDSGRILTATVNTNYSSSNGDLYELADITDYIAPSRSSYRNQFITSDKANMSWSGELNYSQRLAENSRLQLEYGINNQINDSDRRAFDFVETDNAYSDFNAQLSNTFKSDYISQSFGPSYQYRLDKVRFQADVKYQYATLESENEFPNVFNLKRNFTNILPSAEYEYKFTNSRNLNISLRTNTNMPSVEQLQGVLDISNTLQPRIGNPELDQDYQGRFNMRYRNFNPETNKVFFVGMFSSFTQNYIANSVYNIRNENYRETLPFKTSDAYTIPVGARLSRPVNLDGFVNVRSFFNYGQPINFISSNFNLNGSVGYSKIPGMIDGEVNYANTKTAGLGVNISSNISEKIDFNVSTFGNYNIVDNTLQTARNNNYYTQNTNLRYNWILWDGLVYRTELNHQYNSGLSAGVDNSYLLWNMSLGKKIFKNKQGEISLSVNDLLKQNVSIQRNIAADYIEDVQSTVLQRYFMFTFSYNLRKFKSGGNQPDPTENRRGNWGGGMPHRN</sequence>
<dbReference type="InterPro" id="IPR036942">
    <property type="entry name" value="Beta-barrel_TonB_sf"/>
</dbReference>
<organism evidence="8 9">
    <name type="scientific">Pontibacter aydingkolensis</name>
    <dbReference type="NCBI Taxonomy" id="1911536"/>
    <lineage>
        <taxon>Bacteria</taxon>
        <taxon>Pseudomonadati</taxon>
        <taxon>Bacteroidota</taxon>
        <taxon>Cytophagia</taxon>
        <taxon>Cytophagales</taxon>
        <taxon>Hymenobacteraceae</taxon>
        <taxon>Pontibacter</taxon>
    </lineage>
</organism>
<reference evidence="8 9" key="1">
    <citation type="journal article" date="2016" name="Int. J. Syst. Evol. Microbiol.">
        <title>Pontibacter aydingkolensis sp. nov., isolated from soil of a salt lake.</title>
        <authorList>
            <person name="Osman G."/>
            <person name="Zhang T."/>
            <person name="Lou K."/>
            <person name="Gao Y."/>
            <person name="Chang W."/>
            <person name="Lin Q."/>
            <person name="Yang H.M."/>
            <person name="Huo X.D."/>
            <person name="Wang N."/>
        </authorList>
    </citation>
    <scope>NUCLEOTIDE SEQUENCE [LARGE SCALE GENOMIC DNA]</scope>
    <source>
        <strain evidence="8 9">KACC 19255</strain>
    </source>
</reference>
<evidence type="ECO:0000256" key="1">
    <source>
        <dbReference type="ARBA" id="ARBA00004442"/>
    </source>
</evidence>
<evidence type="ECO:0000256" key="3">
    <source>
        <dbReference type="ARBA" id="ARBA00023237"/>
    </source>
</evidence>
<evidence type="ECO:0000256" key="2">
    <source>
        <dbReference type="ARBA" id="ARBA00023136"/>
    </source>
</evidence>
<evidence type="ECO:0000259" key="7">
    <source>
        <dbReference type="Pfam" id="PF14905"/>
    </source>
</evidence>
<dbReference type="Pfam" id="PF14905">
    <property type="entry name" value="OMP_b-brl_3"/>
    <property type="match status" value="1"/>
</dbReference>
<dbReference type="SUPFAM" id="SSF49464">
    <property type="entry name" value="Carboxypeptidase regulatory domain-like"/>
    <property type="match status" value="1"/>
</dbReference>
<dbReference type="Gene3D" id="2.60.40.10">
    <property type="entry name" value="Immunoglobulins"/>
    <property type="match status" value="1"/>
</dbReference>
<evidence type="ECO:0000256" key="5">
    <source>
        <dbReference type="SAM" id="SignalP"/>
    </source>
</evidence>
<gene>
    <name evidence="8" type="ORF">K0O23_09450</name>
</gene>
<protein>
    <submittedName>
        <fullName evidence="8">Outer membrane beta-barrel protein</fullName>
    </submittedName>
</protein>
<feature type="domain" description="TonB-dependent receptor plug" evidence="6">
    <location>
        <begin position="124"/>
        <end position="203"/>
    </location>
</feature>